<feature type="domain" description="YcdB/YcdC repeated" evidence="2">
    <location>
        <begin position="51"/>
        <end position="215"/>
    </location>
</feature>
<evidence type="ECO:0000313" key="3">
    <source>
        <dbReference type="EMBL" id="TEB07696.1"/>
    </source>
</evidence>
<name>A0A4Y7RFX0_9FIRM</name>
<evidence type="ECO:0000313" key="4">
    <source>
        <dbReference type="Proteomes" id="UP000298324"/>
    </source>
</evidence>
<feature type="chain" id="PRO_5021466175" description="YcdB/YcdC repeated domain-containing protein" evidence="1">
    <location>
        <begin position="25"/>
        <end position="566"/>
    </location>
</feature>
<dbReference type="Pfam" id="PF16244">
    <property type="entry name" value="DUF4901"/>
    <property type="match status" value="2"/>
</dbReference>
<dbReference type="AlphaFoldDB" id="A0A4Y7RFX0"/>
<protein>
    <recommendedName>
        <fullName evidence="2">YcdB/YcdC repeated domain-containing protein</fullName>
    </recommendedName>
</protein>
<accession>A0A4Y7RFX0</accession>
<organism evidence="3 4">
    <name type="scientific">Pelotomaculum schinkii</name>
    <dbReference type="NCBI Taxonomy" id="78350"/>
    <lineage>
        <taxon>Bacteria</taxon>
        <taxon>Bacillati</taxon>
        <taxon>Bacillota</taxon>
        <taxon>Clostridia</taxon>
        <taxon>Eubacteriales</taxon>
        <taxon>Desulfotomaculaceae</taxon>
        <taxon>Pelotomaculum</taxon>
    </lineage>
</organism>
<keyword evidence="4" id="KW-1185">Reference proteome</keyword>
<dbReference type="InterPro" id="IPR032599">
    <property type="entry name" value="YcdB/YcdC_rep_domain"/>
</dbReference>
<dbReference type="EMBL" id="QFGA01000001">
    <property type="protein sequence ID" value="TEB07696.1"/>
    <property type="molecule type" value="Genomic_DNA"/>
</dbReference>
<gene>
    <name evidence="3" type="ORF">Psch_01251</name>
</gene>
<reference evidence="3 4" key="1">
    <citation type="journal article" date="2018" name="Environ. Microbiol.">
        <title>Novel energy conservation strategies and behaviour of Pelotomaculum schinkii driving syntrophic propionate catabolism.</title>
        <authorList>
            <person name="Hidalgo-Ahumada C.A.P."/>
            <person name="Nobu M.K."/>
            <person name="Narihiro T."/>
            <person name="Tamaki H."/>
            <person name="Liu W.T."/>
            <person name="Kamagata Y."/>
            <person name="Stams A.J.M."/>
            <person name="Imachi H."/>
            <person name="Sousa D.Z."/>
        </authorList>
    </citation>
    <scope>NUCLEOTIDE SEQUENCE [LARGE SCALE GENOMIC DNA]</scope>
    <source>
        <strain evidence="3 4">HH</strain>
    </source>
</reference>
<evidence type="ECO:0000259" key="2">
    <source>
        <dbReference type="Pfam" id="PF16244"/>
    </source>
</evidence>
<proteinExistence type="predicted"/>
<comment type="caution">
    <text evidence="3">The sequence shown here is derived from an EMBL/GenBank/DDBJ whole genome shotgun (WGS) entry which is preliminary data.</text>
</comment>
<feature type="signal peptide" evidence="1">
    <location>
        <begin position="1"/>
        <end position="24"/>
    </location>
</feature>
<dbReference type="RefSeq" id="WP_190239528.1">
    <property type="nucleotide sequence ID" value="NZ_QFGA01000001.1"/>
</dbReference>
<evidence type="ECO:0000256" key="1">
    <source>
        <dbReference type="SAM" id="SignalP"/>
    </source>
</evidence>
<sequence length="566" mass="62690">MKKVKRTAVAVLAASMLLTTPAWAAEQDLSVVQERGGDAVELFSKAELTEAQRQALEKMYQIIPELKELSLQNVEYNEDKTAWGGYLTDGSPDVTPDNRRIRASIAFDAKTGDLVNFDIYNPEWAAEKMPSATLVEEKAAEFTRKLLGDRLKEYEMGETISYSSGSSLDDKGNKIITMTSAHVYFNRLINGVPLLNSGFQVSVDSAGHITEFRKEKDDNPDPAKFPDPSRAMTKDAAEKAFAGLVEMKLSYNISHSWLCKGGEETIPVLMYYPSFSGFIDAETGEPLEDSGGTLQQSQRVILNGEGKKFYAATPEEGARLLAEEFGVDMAGMEFGSVRVHDLPVTSGYQFKEYSWGSETQQETDSEPDWNGVRFVNLKTIADTGEIVGFGIQDDSGRGKQGTVSKEDAQKTAVQFLQRYLEPGAAELELTVFPSEENIPAWVDKSKLTDQMQQRPQFFIQFSETYQGIPVADSSHIVRVDALTGKVTEFGIGSRNASVTLPDSNDAVTADVAKAEYLNRHPLRLVYIWPEYYQQKAPSPQLVYLPVSGERGYIDALTGKTVVLERN</sequence>
<keyword evidence="1" id="KW-0732">Signal</keyword>
<feature type="domain" description="YcdB/YcdC repeated" evidence="2">
    <location>
        <begin position="381"/>
        <end position="489"/>
    </location>
</feature>
<dbReference type="Proteomes" id="UP000298324">
    <property type="component" value="Unassembled WGS sequence"/>
</dbReference>